<sequence>LCILLLPKICPHCWKRYENSVR</sequence>
<organism evidence="1 2">
    <name type="scientific">Allacma fusca</name>
    <dbReference type="NCBI Taxonomy" id="39272"/>
    <lineage>
        <taxon>Eukaryota</taxon>
        <taxon>Metazoa</taxon>
        <taxon>Ecdysozoa</taxon>
        <taxon>Arthropoda</taxon>
        <taxon>Hexapoda</taxon>
        <taxon>Collembola</taxon>
        <taxon>Symphypleona</taxon>
        <taxon>Sminthuridae</taxon>
        <taxon>Allacma</taxon>
    </lineage>
</organism>
<dbReference type="Proteomes" id="UP000708208">
    <property type="component" value="Unassembled WGS sequence"/>
</dbReference>
<gene>
    <name evidence="1" type="ORF">AFUS01_LOCUS18516</name>
</gene>
<comment type="caution">
    <text evidence="1">The sequence shown here is derived from an EMBL/GenBank/DDBJ whole genome shotgun (WGS) entry which is preliminary data.</text>
</comment>
<keyword evidence="2" id="KW-1185">Reference proteome</keyword>
<evidence type="ECO:0000313" key="2">
    <source>
        <dbReference type="Proteomes" id="UP000708208"/>
    </source>
</evidence>
<feature type="non-terminal residue" evidence="1">
    <location>
        <position position="1"/>
    </location>
</feature>
<protein>
    <submittedName>
        <fullName evidence="1">Uncharacterized protein</fullName>
    </submittedName>
</protein>
<dbReference type="AlphaFoldDB" id="A0A8J2K272"/>
<evidence type="ECO:0000313" key="1">
    <source>
        <dbReference type="EMBL" id="CAG7729824.1"/>
    </source>
</evidence>
<reference evidence="1" key="1">
    <citation type="submission" date="2021-06" db="EMBL/GenBank/DDBJ databases">
        <authorList>
            <person name="Hodson N. C."/>
            <person name="Mongue J. A."/>
            <person name="Jaron S. K."/>
        </authorList>
    </citation>
    <scope>NUCLEOTIDE SEQUENCE</scope>
</reference>
<accession>A0A8J2K272</accession>
<name>A0A8J2K272_9HEXA</name>
<proteinExistence type="predicted"/>
<dbReference type="EMBL" id="CAJVCH010184890">
    <property type="protein sequence ID" value="CAG7729824.1"/>
    <property type="molecule type" value="Genomic_DNA"/>
</dbReference>